<accession>A0A6G7VHJ9</accession>
<name>A0A6G7VHJ9_9GAMM</name>
<evidence type="ECO:0000313" key="1">
    <source>
        <dbReference type="EMBL" id="QIK39267.1"/>
    </source>
</evidence>
<reference evidence="2" key="1">
    <citation type="submission" date="2020-01" db="EMBL/GenBank/DDBJ databases">
        <title>Caldichromatium gen. nov., sp. nov., a thermophilic purple sulfur bacterium member of the family Chromatiaceae isolated from Nakabusa hot spring, Japan.</title>
        <authorList>
            <person name="Saini M.K."/>
            <person name="Hanada S."/>
            <person name="Tank M."/>
        </authorList>
    </citation>
    <scope>NUCLEOTIDE SEQUENCE [LARGE SCALE GENOMIC DNA]</scope>
    <source>
        <strain evidence="2">No.7</strain>
    </source>
</reference>
<dbReference type="Proteomes" id="UP000502699">
    <property type="component" value="Chromosome"/>
</dbReference>
<proteinExistence type="predicted"/>
<keyword evidence="2" id="KW-1185">Reference proteome</keyword>
<sequence length="119" mass="13420">MQIHDGLRNPRTYRSAMLSVEILREENQRYAASLGISQNNACLGFRPAYLNQKSGEWVLSRFRDGTPAPIHILDGLPDAWVRARDALGHVIAVDASVISGFVRDGRFYTREEAARQARH</sequence>
<dbReference type="EMBL" id="CP048029">
    <property type="protein sequence ID" value="QIK39267.1"/>
    <property type="molecule type" value="Genomic_DNA"/>
</dbReference>
<organism evidence="1 2">
    <name type="scientific">Caldichromatium japonicum</name>
    <dbReference type="NCBI Taxonomy" id="2699430"/>
    <lineage>
        <taxon>Bacteria</taxon>
        <taxon>Pseudomonadati</taxon>
        <taxon>Pseudomonadota</taxon>
        <taxon>Gammaproteobacteria</taxon>
        <taxon>Chromatiales</taxon>
        <taxon>Chromatiaceae</taxon>
        <taxon>Caldichromatium</taxon>
    </lineage>
</organism>
<protein>
    <submittedName>
        <fullName evidence="1">Uncharacterized protein</fullName>
    </submittedName>
</protein>
<dbReference type="KEGG" id="cjap:GWK36_13910"/>
<gene>
    <name evidence="1" type="ORF">GWK36_13910</name>
</gene>
<evidence type="ECO:0000313" key="2">
    <source>
        <dbReference type="Proteomes" id="UP000502699"/>
    </source>
</evidence>
<dbReference type="AlphaFoldDB" id="A0A6G7VHJ9"/>